<evidence type="ECO:0000313" key="8">
    <source>
        <dbReference type="EMBL" id="KIX96997.1"/>
    </source>
</evidence>
<dbReference type="OrthoDB" id="3648309at2759"/>
<feature type="transmembrane region" description="Helical" evidence="7">
    <location>
        <begin position="201"/>
        <end position="222"/>
    </location>
</feature>
<organism evidence="8 9">
    <name type="scientific">Fonsecaea multimorphosa CBS 102226</name>
    <dbReference type="NCBI Taxonomy" id="1442371"/>
    <lineage>
        <taxon>Eukaryota</taxon>
        <taxon>Fungi</taxon>
        <taxon>Dikarya</taxon>
        <taxon>Ascomycota</taxon>
        <taxon>Pezizomycotina</taxon>
        <taxon>Eurotiomycetes</taxon>
        <taxon>Chaetothyriomycetidae</taxon>
        <taxon>Chaetothyriales</taxon>
        <taxon>Herpotrichiellaceae</taxon>
        <taxon>Fonsecaea</taxon>
    </lineage>
</organism>
<evidence type="ECO:0000313" key="9">
    <source>
        <dbReference type="Proteomes" id="UP000053411"/>
    </source>
</evidence>
<dbReference type="GeneID" id="27712857"/>
<evidence type="ECO:0000256" key="3">
    <source>
        <dbReference type="ARBA" id="ARBA00022692"/>
    </source>
</evidence>
<feature type="compositionally biased region" description="Pro residues" evidence="6">
    <location>
        <begin position="11"/>
        <end position="26"/>
    </location>
</feature>
<feature type="transmembrane region" description="Helical" evidence="7">
    <location>
        <begin position="242"/>
        <end position="264"/>
    </location>
</feature>
<evidence type="ECO:0000256" key="6">
    <source>
        <dbReference type="SAM" id="MobiDB-lite"/>
    </source>
</evidence>
<gene>
    <name evidence="8" type="ORF">Z520_07111</name>
</gene>
<evidence type="ECO:0000256" key="1">
    <source>
        <dbReference type="ARBA" id="ARBA00004141"/>
    </source>
</evidence>
<evidence type="ECO:0008006" key="10">
    <source>
        <dbReference type="Google" id="ProtNLM"/>
    </source>
</evidence>
<dbReference type="GO" id="GO:0005886">
    <property type="term" value="C:plasma membrane"/>
    <property type="evidence" value="ECO:0007669"/>
    <property type="project" value="TreeGrafter"/>
</dbReference>
<comment type="similarity">
    <text evidence="2">Belongs to the acetate uptake transporter (AceTr) (TC 2.A.96) family.</text>
</comment>
<keyword evidence="4 7" id="KW-1133">Transmembrane helix</keyword>
<dbReference type="PANTHER" id="PTHR31123:SF4">
    <property type="entry name" value="PROTEIN ALCS"/>
    <property type="match status" value="1"/>
</dbReference>
<evidence type="ECO:0000256" key="4">
    <source>
        <dbReference type="ARBA" id="ARBA00022989"/>
    </source>
</evidence>
<evidence type="ECO:0000256" key="5">
    <source>
        <dbReference type="ARBA" id="ARBA00023136"/>
    </source>
</evidence>
<dbReference type="EMBL" id="KN848075">
    <property type="protein sequence ID" value="KIX96997.1"/>
    <property type="molecule type" value="Genomic_DNA"/>
</dbReference>
<feature type="transmembrane region" description="Helical" evidence="7">
    <location>
        <begin position="175"/>
        <end position="194"/>
    </location>
</feature>
<dbReference type="RefSeq" id="XP_016631120.1">
    <property type="nucleotide sequence ID" value="XM_016777610.1"/>
</dbReference>
<dbReference type="PANTHER" id="PTHR31123">
    <property type="entry name" value="ACCUMULATION OF DYADS PROTEIN 2-RELATED"/>
    <property type="match status" value="1"/>
</dbReference>
<dbReference type="STRING" id="1442371.A0A0D2JU27"/>
<accession>A0A0D2JU27</accession>
<comment type="subcellular location">
    <subcellularLocation>
        <location evidence="1">Membrane</location>
        <topology evidence="1">Multi-pass membrane protein</topology>
    </subcellularLocation>
</comment>
<feature type="compositionally biased region" description="Polar residues" evidence="6">
    <location>
        <begin position="29"/>
        <end position="39"/>
    </location>
</feature>
<keyword evidence="5 7" id="KW-0472">Membrane</keyword>
<reference evidence="8 9" key="1">
    <citation type="submission" date="2015-01" db="EMBL/GenBank/DDBJ databases">
        <title>The Genome Sequence of Fonsecaea multimorphosa CBS 102226.</title>
        <authorList>
            <consortium name="The Broad Institute Genomics Platform"/>
            <person name="Cuomo C."/>
            <person name="de Hoog S."/>
            <person name="Gorbushina A."/>
            <person name="Stielow B."/>
            <person name="Teixiera M."/>
            <person name="Abouelleil A."/>
            <person name="Chapman S.B."/>
            <person name="Priest M."/>
            <person name="Young S.K."/>
            <person name="Wortman J."/>
            <person name="Nusbaum C."/>
            <person name="Birren B."/>
        </authorList>
    </citation>
    <scope>NUCLEOTIDE SEQUENCE [LARGE SCALE GENOMIC DNA]</scope>
    <source>
        <strain evidence="8 9">CBS 102226</strain>
    </source>
</reference>
<keyword evidence="3 7" id="KW-0812">Transmembrane</keyword>
<evidence type="ECO:0000256" key="7">
    <source>
        <dbReference type="SAM" id="Phobius"/>
    </source>
</evidence>
<feature type="transmembrane region" description="Helical" evidence="7">
    <location>
        <begin position="306"/>
        <end position="328"/>
    </location>
</feature>
<feature type="transmembrane region" description="Helical" evidence="7">
    <location>
        <begin position="271"/>
        <end position="294"/>
    </location>
</feature>
<feature type="region of interest" description="Disordered" evidence="6">
    <location>
        <begin position="1"/>
        <end position="39"/>
    </location>
</feature>
<dbReference type="InterPro" id="IPR000791">
    <property type="entry name" value="Gpr1/Fun34/SatP-like"/>
</dbReference>
<evidence type="ECO:0000256" key="2">
    <source>
        <dbReference type="ARBA" id="ARBA00005587"/>
    </source>
</evidence>
<dbReference type="AlphaFoldDB" id="A0A0D2JU27"/>
<dbReference type="InterPro" id="IPR051633">
    <property type="entry name" value="AceTr"/>
</dbReference>
<proteinExistence type="inferred from homology"/>
<dbReference type="Pfam" id="PF01184">
    <property type="entry name" value="Gpr1_Fun34_YaaH"/>
    <property type="match status" value="1"/>
</dbReference>
<dbReference type="VEuPathDB" id="FungiDB:Z520_07111"/>
<protein>
    <recommendedName>
        <fullName evidence="10">Protein alcS</fullName>
    </recommendedName>
</protein>
<dbReference type="Proteomes" id="UP000053411">
    <property type="component" value="Unassembled WGS sequence"/>
</dbReference>
<keyword evidence="9" id="KW-1185">Reference proteome</keyword>
<name>A0A0D2JU27_9EURO</name>
<dbReference type="GO" id="GO:0015123">
    <property type="term" value="F:acetate transmembrane transporter activity"/>
    <property type="evidence" value="ECO:0007669"/>
    <property type="project" value="TreeGrafter"/>
</dbReference>
<sequence length="350" mass="38114">MTSTPFEVRGPLPPPSSNYYKPPSPHSVPYSQSYEPSHPAFSQHSYEAQFYMDEKTKYIPPPRLHTAPPPSFQDATMVSIPADMFDRMFLQAQSQQEPAGAGRKSAKQQIFGNPTPLSVVGFLLCLSPLSCDLMGWRGAGGNGAASVYVLHIRTPIPNTVINKRRSLTTLSCTSGAYFFLGGVLMLLGGFLEWVAGNTFPFVVFASFGGFWFSYGATLLPFFNAFGAYSPDPKDLTAGLESQGFNASFGFFMIFMAVLCLIYLVCALRTNLVFVVMFAGLFWGFTLLTTTFWLLADGGSGAGITLYIGGASFGVSCVAGWYLLLALLLGSVEFPITLPLVDLSGWLQWRT</sequence>